<dbReference type="GO" id="GO:0005524">
    <property type="term" value="F:ATP binding"/>
    <property type="evidence" value="ECO:0007669"/>
    <property type="project" value="UniProtKB-UniRule"/>
</dbReference>
<feature type="domain" description="ATP-grasp" evidence="5">
    <location>
        <begin position="105"/>
        <end position="322"/>
    </location>
</feature>
<dbReference type="Pfam" id="PF13535">
    <property type="entry name" value="ATP-grasp_4"/>
    <property type="match status" value="1"/>
</dbReference>
<dbReference type="InterPro" id="IPR052032">
    <property type="entry name" value="ATP-dep_AA_Ligase"/>
</dbReference>
<evidence type="ECO:0000313" key="6">
    <source>
        <dbReference type="EMBL" id="SDZ83579.1"/>
    </source>
</evidence>
<dbReference type="PANTHER" id="PTHR43585">
    <property type="entry name" value="FUMIPYRROLE BIOSYNTHESIS PROTEIN C"/>
    <property type="match status" value="1"/>
</dbReference>
<dbReference type="RefSeq" id="WP_139304802.1">
    <property type="nucleotide sequence ID" value="NZ_FNQO01000001.1"/>
</dbReference>
<dbReference type="EMBL" id="FNQO01000001">
    <property type="protein sequence ID" value="SDZ83579.1"/>
    <property type="molecule type" value="Genomic_DNA"/>
</dbReference>
<accession>A0A1H3W8W7</accession>
<keyword evidence="3 4" id="KW-0067">ATP-binding</keyword>
<dbReference type="InterPro" id="IPR005479">
    <property type="entry name" value="CPAse_ATP-bd"/>
</dbReference>
<keyword evidence="1" id="KW-0436">Ligase</keyword>
<dbReference type="PANTHER" id="PTHR43585:SF2">
    <property type="entry name" value="ATP-GRASP ENZYME FSQD"/>
    <property type="match status" value="1"/>
</dbReference>
<evidence type="ECO:0000256" key="1">
    <source>
        <dbReference type="ARBA" id="ARBA00022598"/>
    </source>
</evidence>
<dbReference type="PROSITE" id="PS00867">
    <property type="entry name" value="CPSASE_2"/>
    <property type="match status" value="1"/>
</dbReference>
<evidence type="ECO:0000313" key="7">
    <source>
        <dbReference type="Proteomes" id="UP000198658"/>
    </source>
</evidence>
<evidence type="ECO:0000256" key="3">
    <source>
        <dbReference type="ARBA" id="ARBA00022840"/>
    </source>
</evidence>
<evidence type="ECO:0000259" key="5">
    <source>
        <dbReference type="PROSITE" id="PS50975"/>
    </source>
</evidence>
<protein>
    <submittedName>
        <fullName evidence="6">ATP-grasp domain-containing protein</fullName>
    </submittedName>
</protein>
<dbReference type="InterPro" id="IPR011761">
    <property type="entry name" value="ATP-grasp"/>
</dbReference>
<dbReference type="GO" id="GO:0016874">
    <property type="term" value="F:ligase activity"/>
    <property type="evidence" value="ECO:0007669"/>
    <property type="project" value="UniProtKB-KW"/>
</dbReference>
<name>A0A1H3W8W7_9GAMM</name>
<dbReference type="OrthoDB" id="8441067at2"/>
<proteinExistence type="predicted"/>
<organism evidence="6 7">
    <name type="scientific">Microbulbifer marinus</name>
    <dbReference type="NCBI Taxonomy" id="658218"/>
    <lineage>
        <taxon>Bacteria</taxon>
        <taxon>Pseudomonadati</taxon>
        <taxon>Pseudomonadota</taxon>
        <taxon>Gammaproteobacteria</taxon>
        <taxon>Cellvibrionales</taxon>
        <taxon>Microbulbiferaceae</taxon>
        <taxon>Microbulbifer</taxon>
    </lineage>
</organism>
<evidence type="ECO:0000256" key="4">
    <source>
        <dbReference type="PROSITE-ProRule" id="PRU00409"/>
    </source>
</evidence>
<dbReference type="PROSITE" id="PS50975">
    <property type="entry name" value="ATP_GRASP"/>
    <property type="match status" value="1"/>
</dbReference>
<dbReference type="SUPFAM" id="SSF56059">
    <property type="entry name" value="Glutathione synthetase ATP-binding domain-like"/>
    <property type="match status" value="1"/>
</dbReference>
<keyword evidence="2 4" id="KW-0547">Nucleotide-binding</keyword>
<keyword evidence="7" id="KW-1185">Reference proteome</keyword>
<evidence type="ECO:0000256" key="2">
    <source>
        <dbReference type="ARBA" id="ARBA00022741"/>
    </source>
</evidence>
<dbReference type="STRING" id="658218.SAMN05216562_0655"/>
<dbReference type="AlphaFoldDB" id="A0A1H3W8W7"/>
<gene>
    <name evidence="6" type="ORF">SAMN05216562_0655</name>
</gene>
<reference evidence="7" key="1">
    <citation type="submission" date="2016-10" db="EMBL/GenBank/DDBJ databases">
        <authorList>
            <person name="Varghese N."/>
            <person name="Submissions S."/>
        </authorList>
    </citation>
    <scope>NUCLEOTIDE SEQUENCE [LARGE SCALE GENOMIC DNA]</scope>
    <source>
        <strain evidence="7">CGMCC 1.10657</strain>
    </source>
</reference>
<dbReference type="GO" id="GO:0046872">
    <property type="term" value="F:metal ion binding"/>
    <property type="evidence" value="ECO:0007669"/>
    <property type="project" value="InterPro"/>
</dbReference>
<sequence length="439" mass="50325">MPKHFFVLGLDPLRRPYVEAVRDADRYRFHTLLDFNEVVLADRYPYDELLGKAERQLKAFPEAITGIIGHWDFPTSVLLAHLCEKTGLRCASLRAVLSCEHKYWSRLLQQSVLPDWTPAFCAVDPFAENPLQQITIDYPFWLKPIKAHSSFLGFRIEDAAEFHRAIAIVRDGIRRYGDAFNQALAHITVPAEVGTVDGNWCIAEEIITGKQCGIEGSMLNGEYRIHGIVDTVKDSRNWSFTRYEYPSVWPRHAQQKICDAGEKLLRHIGFDNSPFGIEFFWDEKKNALRILEINTRISQSHSDQFIKVHGVSNHQVPVDLAEGRIPDLSDCKGKYQCAAKFMLRRYGDARVERIPTESEIRSAESSVADSKIVITVSEGQRLSDKLNPDSYSFEIANILVGAQNQRELLKNYQQLADQLHFQFSDDQGPEEFQFNQVRY</sequence>
<dbReference type="Proteomes" id="UP000198658">
    <property type="component" value="Unassembled WGS sequence"/>
</dbReference>
<dbReference type="Gene3D" id="3.30.470.20">
    <property type="entry name" value="ATP-grasp fold, B domain"/>
    <property type="match status" value="1"/>
</dbReference>